<dbReference type="InterPro" id="IPR057744">
    <property type="entry name" value="OTAase-like"/>
</dbReference>
<name>A0ABW6MC61_9ACTN</name>
<accession>A0ABW6MC61</accession>
<dbReference type="RefSeq" id="WP_388112466.1">
    <property type="nucleotide sequence ID" value="NZ_JBIAHM010000014.1"/>
</dbReference>
<evidence type="ECO:0000259" key="2">
    <source>
        <dbReference type="Pfam" id="PF01979"/>
    </source>
</evidence>
<dbReference type="SUPFAM" id="SSF51556">
    <property type="entry name" value="Metallo-dependent hydrolases"/>
    <property type="match status" value="1"/>
</dbReference>
<dbReference type="Pfam" id="PF01979">
    <property type="entry name" value="Amidohydro_1"/>
    <property type="match status" value="1"/>
</dbReference>
<evidence type="ECO:0000256" key="1">
    <source>
        <dbReference type="SAM" id="MobiDB-lite"/>
    </source>
</evidence>
<evidence type="ECO:0000313" key="3">
    <source>
        <dbReference type="EMBL" id="MFE9603696.1"/>
    </source>
</evidence>
<comment type="caution">
    <text evidence="3">The sequence shown here is derived from an EMBL/GenBank/DDBJ whole genome shotgun (WGS) entry which is preliminary data.</text>
</comment>
<proteinExistence type="predicted"/>
<dbReference type="InterPro" id="IPR006680">
    <property type="entry name" value="Amidohydro-rel"/>
</dbReference>
<gene>
    <name evidence="3" type="ORF">ACFYNQ_34685</name>
</gene>
<dbReference type="Gene3D" id="2.30.40.10">
    <property type="entry name" value="Urease, subunit C, domain 1"/>
    <property type="match status" value="1"/>
</dbReference>
<dbReference type="EMBL" id="JBIAHM010000014">
    <property type="protein sequence ID" value="MFE9603696.1"/>
    <property type="molecule type" value="Genomic_DNA"/>
</dbReference>
<feature type="region of interest" description="Disordered" evidence="1">
    <location>
        <begin position="420"/>
        <end position="445"/>
    </location>
</feature>
<protein>
    <submittedName>
        <fullName evidence="3">Amidohydrolase family protein</fullName>
    </submittedName>
</protein>
<dbReference type="SUPFAM" id="SSF51338">
    <property type="entry name" value="Composite domain of metallo-dependent hydrolases"/>
    <property type="match status" value="1"/>
</dbReference>
<dbReference type="Gene3D" id="3.20.20.140">
    <property type="entry name" value="Metal-dependent hydrolases"/>
    <property type="match status" value="1"/>
</dbReference>
<reference evidence="3 4" key="1">
    <citation type="submission" date="2024-10" db="EMBL/GenBank/DDBJ databases">
        <title>The Natural Products Discovery Center: Release of the First 8490 Sequenced Strains for Exploring Actinobacteria Biosynthetic Diversity.</title>
        <authorList>
            <person name="Kalkreuter E."/>
            <person name="Kautsar S.A."/>
            <person name="Yang D."/>
            <person name="Bader C.D."/>
            <person name="Teijaro C.N."/>
            <person name="Fluegel L."/>
            <person name="Davis C.M."/>
            <person name="Simpson J.R."/>
            <person name="Lauterbach L."/>
            <person name="Steele A.D."/>
            <person name="Gui C."/>
            <person name="Meng S."/>
            <person name="Li G."/>
            <person name="Viehrig K."/>
            <person name="Ye F."/>
            <person name="Su P."/>
            <person name="Kiefer A.F."/>
            <person name="Nichols A."/>
            <person name="Cepeda A.J."/>
            <person name="Yan W."/>
            <person name="Fan B."/>
            <person name="Jiang Y."/>
            <person name="Adhikari A."/>
            <person name="Zheng C.-J."/>
            <person name="Schuster L."/>
            <person name="Cowan T.M."/>
            <person name="Smanski M.J."/>
            <person name="Chevrette M.G."/>
            <person name="De Carvalho L.P.S."/>
            <person name="Shen B."/>
        </authorList>
    </citation>
    <scope>NUCLEOTIDE SEQUENCE [LARGE SCALE GENOMIC DNA]</scope>
    <source>
        <strain evidence="3 4">NPDC006488</strain>
    </source>
</reference>
<sequence>MTERTVLAGMTLVDGTGGAARTDMAVVIDGAVIAEVGAADTVATHPSDTVYDLRGTTLLPGLIDCHVHLRSNAGTRPQDVQLWNMLTSTEEQTLHAAANAREALRSGFTTVRDTAGSLPEVAVKHVMDEHVLDGARVVASGLVGMTAGHGDMFCPATLDEKRMWPPADGVDECRKRVREYARMGVDLIKICTSGGTLSVGDKTGWRNYTDAEIDAIVDEAHALDLRVAAHAHTRAGITAALVAGVDTLEHGSDLDEDLVELMLGQGTFLCPTLSISEFMTEHGAERGLVAEQLEKAEALRERRLESVRRAHRAGVRIIAGSDSSNTMRFGNHARELELLHEQIGMTPAEVLVAATSAAAEALGLGARTGTVAPGMWADLLLVDGDPLADLSVLTDRRRLRAVFREGRAFDPNAAEAVRGALAARRRPSDPARPTTARASAPAVAI</sequence>
<feature type="compositionally biased region" description="Low complexity" evidence="1">
    <location>
        <begin position="431"/>
        <end position="445"/>
    </location>
</feature>
<dbReference type="PANTHER" id="PTHR43135">
    <property type="entry name" value="ALPHA-D-RIBOSE 1-METHYLPHOSPHONATE 5-TRIPHOSPHATE DIPHOSPHATASE"/>
    <property type="match status" value="1"/>
</dbReference>
<organism evidence="3 4">
    <name type="scientific">Streptomyces hokutonensis</name>
    <dbReference type="NCBI Taxonomy" id="1306990"/>
    <lineage>
        <taxon>Bacteria</taxon>
        <taxon>Bacillati</taxon>
        <taxon>Actinomycetota</taxon>
        <taxon>Actinomycetes</taxon>
        <taxon>Kitasatosporales</taxon>
        <taxon>Streptomycetaceae</taxon>
        <taxon>Streptomyces</taxon>
    </lineage>
</organism>
<dbReference type="InterPro" id="IPR032466">
    <property type="entry name" value="Metal_Hydrolase"/>
</dbReference>
<dbReference type="InterPro" id="IPR051781">
    <property type="entry name" value="Metallo-dep_Hydrolase"/>
</dbReference>
<dbReference type="InterPro" id="IPR011059">
    <property type="entry name" value="Metal-dep_hydrolase_composite"/>
</dbReference>
<feature type="domain" description="Amidohydrolase-related" evidence="2">
    <location>
        <begin position="57"/>
        <end position="407"/>
    </location>
</feature>
<evidence type="ECO:0000313" key="4">
    <source>
        <dbReference type="Proteomes" id="UP001601303"/>
    </source>
</evidence>
<dbReference type="Proteomes" id="UP001601303">
    <property type="component" value="Unassembled WGS sequence"/>
</dbReference>
<dbReference type="CDD" id="cd01299">
    <property type="entry name" value="Met_dep_hydrolase_A"/>
    <property type="match status" value="1"/>
</dbReference>
<keyword evidence="4" id="KW-1185">Reference proteome</keyword>
<dbReference type="PANTHER" id="PTHR43135:SF3">
    <property type="entry name" value="ALPHA-D-RIBOSE 1-METHYLPHOSPHONATE 5-TRIPHOSPHATE DIPHOSPHATASE"/>
    <property type="match status" value="1"/>
</dbReference>